<name>A0ABS5S4Z1_9FLAO</name>
<gene>
    <name evidence="4" type="ORF">KIV10_08790</name>
</gene>
<evidence type="ECO:0000313" key="5">
    <source>
        <dbReference type="Proteomes" id="UP001297092"/>
    </source>
</evidence>
<dbReference type="Gene3D" id="2.60.40.2420">
    <property type="match status" value="1"/>
</dbReference>
<evidence type="ECO:0000256" key="1">
    <source>
        <dbReference type="ARBA" id="ARBA00003989"/>
    </source>
</evidence>
<accession>A0ABS5S4Z1</accession>
<keyword evidence="5" id="KW-1185">Reference proteome</keyword>
<protein>
    <recommendedName>
        <fullName evidence="2">Curli production assembly/transport component CsgE</fullName>
    </recommendedName>
</protein>
<organism evidence="4 5">
    <name type="scientific">Aequorivita echinoideorum</name>
    <dbReference type="NCBI Taxonomy" id="1549647"/>
    <lineage>
        <taxon>Bacteria</taxon>
        <taxon>Pseudomonadati</taxon>
        <taxon>Bacteroidota</taxon>
        <taxon>Flavobacteriia</taxon>
        <taxon>Flavobacteriales</taxon>
        <taxon>Flavobacteriaceae</taxon>
        <taxon>Aequorivita</taxon>
    </lineage>
</organism>
<dbReference type="Pfam" id="PF10627">
    <property type="entry name" value="CsgE"/>
    <property type="match status" value="1"/>
</dbReference>
<comment type="function">
    <text evidence="1">May be involved in the biogenesis of curli organelles.</text>
</comment>
<dbReference type="Proteomes" id="UP001297092">
    <property type="component" value="Unassembled WGS sequence"/>
</dbReference>
<dbReference type="InterPro" id="IPR018900">
    <property type="entry name" value="Curli_CsgE"/>
</dbReference>
<proteinExistence type="predicted"/>
<sequence>MVRQIKHNFVLTIFVLLFSFDSIAQFYNKEIEAKIDVENNIEFIQITGTALNKSEISESLRFELSVFRDSGNLNENITKDSQGGRIVIEPLEKLQLATTIINADDPDKVTVLLLIYDLDDNIKGKDRIVFKNGEVFIEAIPEKENIAEVDNSDDVDNKNKDGIILRGIVVEDTKTKPGRDFYNMFYSSYSLNNINGEKIIVIKEVLALGTNTKIEILIDDKSIFEFFARPNNEYLKSMSDFSIRKVYEYFQRQKKQKDIVRQY</sequence>
<dbReference type="RefSeq" id="WP_214113143.1">
    <property type="nucleotide sequence ID" value="NZ_JAHCTB010000003.1"/>
</dbReference>
<dbReference type="EMBL" id="JAHCTB010000003">
    <property type="protein sequence ID" value="MBT0608276.1"/>
    <property type="molecule type" value="Genomic_DNA"/>
</dbReference>
<comment type="caution">
    <text evidence="4">The sequence shown here is derived from an EMBL/GenBank/DDBJ whole genome shotgun (WGS) entry which is preliminary data.</text>
</comment>
<evidence type="ECO:0000256" key="3">
    <source>
        <dbReference type="ARBA" id="ARBA00022729"/>
    </source>
</evidence>
<dbReference type="InterPro" id="IPR053722">
    <property type="entry name" value="Curli_assembly_CsgC/AgfC"/>
</dbReference>
<evidence type="ECO:0000313" key="4">
    <source>
        <dbReference type="EMBL" id="MBT0608276.1"/>
    </source>
</evidence>
<keyword evidence="3" id="KW-0732">Signal</keyword>
<evidence type="ECO:0000256" key="2">
    <source>
        <dbReference type="ARBA" id="ARBA00014024"/>
    </source>
</evidence>
<reference evidence="4 5" key="1">
    <citation type="submission" date="2021-05" db="EMBL/GenBank/DDBJ databases">
        <title>Aequorivita echinoideorum JCM 30378 genome.</title>
        <authorList>
            <person name="Zhang H."/>
            <person name="Li C."/>
        </authorList>
    </citation>
    <scope>NUCLEOTIDE SEQUENCE [LARGE SCALE GENOMIC DNA]</scope>
    <source>
        <strain evidence="4 5">JCM30378</strain>
    </source>
</reference>